<feature type="domain" description="Metallo-beta-lactamase" evidence="1">
    <location>
        <begin position="108"/>
        <end position="314"/>
    </location>
</feature>
<proteinExistence type="predicted"/>
<protein>
    <submittedName>
        <fullName evidence="2">L-ascorbate metabolism protein UlaG, beta-lactamase superfamily</fullName>
    </submittedName>
</protein>
<dbReference type="GO" id="GO:0070290">
    <property type="term" value="F:N-acylphosphatidylethanolamine-specific phospholipase D activity"/>
    <property type="evidence" value="ECO:0007669"/>
    <property type="project" value="InterPro"/>
</dbReference>
<organism evidence="2 3">
    <name type="scientific">Marinobacterium stanieri</name>
    <dbReference type="NCBI Taxonomy" id="49186"/>
    <lineage>
        <taxon>Bacteria</taxon>
        <taxon>Pseudomonadati</taxon>
        <taxon>Pseudomonadota</taxon>
        <taxon>Gammaproteobacteria</taxon>
        <taxon>Oceanospirillales</taxon>
        <taxon>Oceanospirillaceae</taxon>
        <taxon>Marinobacterium</taxon>
    </lineage>
</organism>
<sequence length="367" mass="41194">MKLALLWLLGVVLVASGSVWAYMQHPKFGDLPTGDHLSLLQTSPNYRDGQFQNLIDTPMFTQDQSFMSVLFENLTADSAQLRPEQAIPAQPLDFHALDPDEDLVIWLGHSSFYVQMAGKRILIDPVFSDYAAPVPFVVRAFDGTSRYTATDLPAIDYLLITHDHWDHLDYASIQALQPKVSQVITPLGVGGYLRNWGYSQQQVIEGDWYDAFDLNEQLKLHLIPARHFSGRLLTRGKTLWAGFVLEGSDKRLLFSGDTGYGPHFKEIATRFDGFDLVALDHGQYDDRWAHVHMTPEQAAQAAEELGAKTLLPAHVGKFALAKHAWDEPFQRITAATASREVKLLTPQIGDQVSLDALATARYSSWWE</sequence>
<dbReference type="Pfam" id="PF12706">
    <property type="entry name" value="Lactamase_B_2"/>
    <property type="match status" value="1"/>
</dbReference>
<dbReference type="InterPro" id="IPR001279">
    <property type="entry name" value="Metallo-B-lactamas"/>
</dbReference>
<dbReference type="SMART" id="SM00849">
    <property type="entry name" value="Lactamase_B"/>
    <property type="match status" value="1"/>
</dbReference>
<dbReference type="GO" id="GO:0008270">
    <property type="term" value="F:zinc ion binding"/>
    <property type="evidence" value="ECO:0007669"/>
    <property type="project" value="InterPro"/>
</dbReference>
<dbReference type="SUPFAM" id="SSF56281">
    <property type="entry name" value="Metallo-hydrolase/oxidoreductase"/>
    <property type="match status" value="1"/>
</dbReference>
<evidence type="ECO:0000313" key="3">
    <source>
        <dbReference type="Proteomes" id="UP000186895"/>
    </source>
</evidence>
<dbReference type="InterPro" id="IPR024884">
    <property type="entry name" value="NAPE-PLD"/>
</dbReference>
<keyword evidence="3" id="KW-1185">Reference proteome</keyword>
<evidence type="ECO:0000313" key="2">
    <source>
        <dbReference type="EMBL" id="SIQ26665.1"/>
    </source>
</evidence>
<dbReference type="Gene3D" id="3.60.15.10">
    <property type="entry name" value="Ribonuclease Z/Hydroxyacylglutathione hydrolase-like"/>
    <property type="match status" value="1"/>
</dbReference>
<reference evidence="2 3" key="1">
    <citation type="submission" date="2017-01" db="EMBL/GenBank/DDBJ databases">
        <authorList>
            <person name="Mah S.A."/>
            <person name="Swanson W.J."/>
            <person name="Moy G.W."/>
            <person name="Vacquier V.D."/>
        </authorList>
    </citation>
    <scope>NUCLEOTIDE SEQUENCE [LARGE SCALE GENOMIC DNA]</scope>
    <source>
        <strain evidence="2 3">DSM 7027</strain>
    </source>
</reference>
<dbReference type="GO" id="GO:0005737">
    <property type="term" value="C:cytoplasm"/>
    <property type="evidence" value="ECO:0007669"/>
    <property type="project" value="TreeGrafter"/>
</dbReference>
<evidence type="ECO:0000259" key="1">
    <source>
        <dbReference type="SMART" id="SM00849"/>
    </source>
</evidence>
<dbReference type="AlphaFoldDB" id="A0A1N6RCW0"/>
<accession>A0A1N6RCW0</accession>
<dbReference type="InterPro" id="IPR036866">
    <property type="entry name" value="RibonucZ/Hydroxyglut_hydro"/>
</dbReference>
<dbReference type="PIRSF" id="PIRSF038896">
    <property type="entry name" value="NAPE-PLD"/>
    <property type="match status" value="1"/>
</dbReference>
<name>A0A1N6RCW0_9GAMM</name>
<dbReference type="Proteomes" id="UP000186895">
    <property type="component" value="Unassembled WGS sequence"/>
</dbReference>
<dbReference type="PANTHER" id="PTHR15032:SF4">
    <property type="entry name" value="N-ACYL-PHOSPHATIDYLETHANOLAMINE-HYDROLYZING PHOSPHOLIPASE D"/>
    <property type="match status" value="1"/>
</dbReference>
<dbReference type="STRING" id="49186.SAMN05421647_103251"/>
<dbReference type="PANTHER" id="PTHR15032">
    <property type="entry name" value="N-ACYL-PHOSPHATIDYLETHANOLAMINE-HYDROLYZING PHOSPHOLIPASE D"/>
    <property type="match status" value="1"/>
</dbReference>
<dbReference type="RefSeq" id="WP_076462426.1">
    <property type="nucleotide sequence ID" value="NZ_FTMN01000003.1"/>
</dbReference>
<dbReference type="EMBL" id="FTMN01000003">
    <property type="protein sequence ID" value="SIQ26665.1"/>
    <property type="molecule type" value="Genomic_DNA"/>
</dbReference>
<gene>
    <name evidence="2" type="ORF">SAMN05421647_103251</name>
</gene>